<evidence type="ECO:0000313" key="6">
    <source>
        <dbReference type="EMBL" id="QSO49782.1"/>
    </source>
</evidence>
<evidence type="ECO:0000256" key="2">
    <source>
        <dbReference type="ARBA" id="ARBA00022630"/>
    </source>
</evidence>
<proteinExistence type="inferred from homology"/>
<comment type="similarity">
    <text evidence="4">Belongs to the flavoredoxin family.</text>
</comment>
<dbReference type="AlphaFoldDB" id="A0A9X7W3Y1"/>
<dbReference type="PANTHER" id="PTHR33798:SF5">
    <property type="entry name" value="FLAVIN REDUCTASE LIKE DOMAIN-CONTAINING PROTEIN"/>
    <property type="match status" value="1"/>
</dbReference>
<dbReference type="SUPFAM" id="SSF50475">
    <property type="entry name" value="FMN-binding split barrel"/>
    <property type="match status" value="1"/>
</dbReference>
<feature type="domain" description="Flavin reductase like" evidence="5">
    <location>
        <begin position="19"/>
        <end position="170"/>
    </location>
</feature>
<keyword evidence="7" id="KW-1185">Reference proteome</keyword>
<dbReference type="GO" id="GO:0016646">
    <property type="term" value="F:oxidoreductase activity, acting on the CH-NH group of donors, NAD or NADP as acceptor"/>
    <property type="evidence" value="ECO:0007669"/>
    <property type="project" value="UniProtKB-ARBA"/>
</dbReference>
<evidence type="ECO:0000313" key="7">
    <source>
        <dbReference type="Proteomes" id="UP000663505"/>
    </source>
</evidence>
<protein>
    <submittedName>
        <fullName evidence="6">Flavin reductase family protein</fullName>
    </submittedName>
</protein>
<dbReference type="Gene3D" id="2.30.110.10">
    <property type="entry name" value="Electron Transport, Fmn-binding Protein, Chain A"/>
    <property type="match status" value="1"/>
</dbReference>
<sequence length="207" mass="22813">MEVMPDELPWRDSYKLLIGSIVPRPIAFVSTVDSKGVNNLAAFSFFNGVCPKPFIVSFAPMRRGSDAGKKDTLRNIEETHEFVVNVVNEALVSPMSQTNPEFPPDVDEFQVAGLTPIASHVVKPPRVLESPIQMECELVQVVHLGEEIGAGSLVLGRVVKMHIAESVYEDGKIDPAKLQAVGRMAGDVYARTTDRFAFKRSTSTDRR</sequence>
<keyword evidence="2" id="KW-0285">Flavoprotein</keyword>
<organism evidence="6 7">
    <name type="scientific">Alicyclobacillus mengziensis</name>
    <dbReference type="NCBI Taxonomy" id="2931921"/>
    <lineage>
        <taxon>Bacteria</taxon>
        <taxon>Bacillati</taxon>
        <taxon>Bacillota</taxon>
        <taxon>Bacilli</taxon>
        <taxon>Bacillales</taxon>
        <taxon>Alicyclobacillaceae</taxon>
        <taxon>Alicyclobacillus</taxon>
    </lineage>
</organism>
<dbReference type="SMART" id="SM00903">
    <property type="entry name" value="Flavin_Reduct"/>
    <property type="match status" value="1"/>
</dbReference>
<dbReference type="InterPro" id="IPR012349">
    <property type="entry name" value="Split_barrel_FMN-bd"/>
</dbReference>
<keyword evidence="3" id="KW-0288">FMN</keyword>
<evidence type="ECO:0000256" key="4">
    <source>
        <dbReference type="ARBA" id="ARBA00038054"/>
    </source>
</evidence>
<reference evidence="6 7" key="1">
    <citation type="submission" date="2021-02" db="EMBL/GenBank/DDBJ databases">
        <title>Alicyclobacillus curvatus sp. nov. and Alicyclobacillus mengziensis sp. nov., two acidophilic bacteria isolated from acid mine drainage.</title>
        <authorList>
            <person name="Huang Y."/>
        </authorList>
    </citation>
    <scope>NUCLEOTIDE SEQUENCE [LARGE SCALE GENOMIC DNA]</scope>
    <source>
        <strain evidence="6 7">S30H14</strain>
    </source>
</reference>
<evidence type="ECO:0000259" key="5">
    <source>
        <dbReference type="SMART" id="SM00903"/>
    </source>
</evidence>
<dbReference type="GO" id="GO:0010181">
    <property type="term" value="F:FMN binding"/>
    <property type="evidence" value="ECO:0007669"/>
    <property type="project" value="InterPro"/>
</dbReference>
<gene>
    <name evidence="6" type="ORF">JZ786_09375</name>
</gene>
<evidence type="ECO:0000256" key="3">
    <source>
        <dbReference type="ARBA" id="ARBA00022643"/>
    </source>
</evidence>
<evidence type="ECO:0000256" key="1">
    <source>
        <dbReference type="ARBA" id="ARBA00001917"/>
    </source>
</evidence>
<accession>A0A9X7W3Y1</accession>
<comment type="cofactor">
    <cofactor evidence="1">
        <name>FMN</name>
        <dbReference type="ChEBI" id="CHEBI:58210"/>
    </cofactor>
</comment>
<dbReference type="Pfam" id="PF01613">
    <property type="entry name" value="Flavin_Reduct"/>
    <property type="match status" value="1"/>
</dbReference>
<dbReference type="PANTHER" id="PTHR33798">
    <property type="entry name" value="FLAVOPROTEIN OXYGENASE"/>
    <property type="match status" value="1"/>
</dbReference>
<dbReference type="InterPro" id="IPR002563">
    <property type="entry name" value="Flavin_Rdtase-like_dom"/>
</dbReference>
<dbReference type="KEGG" id="afx:JZ786_09375"/>
<name>A0A9X7W3Y1_9BACL</name>
<dbReference type="EMBL" id="CP071182">
    <property type="protein sequence ID" value="QSO49782.1"/>
    <property type="molecule type" value="Genomic_DNA"/>
</dbReference>
<dbReference type="Proteomes" id="UP000663505">
    <property type="component" value="Chromosome"/>
</dbReference>